<feature type="compositionally biased region" description="Low complexity" evidence="10">
    <location>
        <begin position="118"/>
        <end position="139"/>
    </location>
</feature>
<dbReference type="GO" id="GO:0042975">
    <property type="term" value="F:peroxisome proliferator activated receptor binding"/>
    <property type="evidence" value="ECO:0007669"/>
    <property type="project" value="TreeGrafter"/>
</dbReference>
<evidence type="ECO:0000259" key="11">
    <source>
        <dbReference type="PROSITE" id="PS51913"/>
    </source>
</evidence>
<dbReference type="Proteomes" id="UP000050525">
    <property type="component" value="Unassembled WGS sequence"/>
</dbReference>
<keyword evidence="3" id="KW-0678">Repressor</keyword>
<feature type="region of interest" description="Disordered" evidence="10">
    <location>
        <begin position="399"/>
        <end position="610"/>
    </location>
</feature>
<reference evidence="13 14" key="1">
    <citation type="journal article" date="2012" name="Genome Biol.">
        <title>Sequencing three crocodilian genomes to illuminate the evolution of archosaurs and amniotes.</title>
        <authorList>
            <person name="St John J.A."/>
            <person name="Braun E.L."/>
            <person name="Isberg S.R."/>
            <person name="Miles L.G."/>
            <person name="Chong A.Y."/>
            <person name="Gongora J."/>
            <person name="Dalzell P."/>
            <person name="Moran C."/>
            <person name="Bed'hom B."/>
            <person name="Abzhanov A."/>
            <person name="Burgess S.C."/>
            <person name="Cooksey A.M."/>
            <person name="Castoe T.A."/>
            <person name="Crawford N.G."/>
            <person name="Densmore L.D."/>
            <person name="Drew J.C."/>
            <person name="Edwards S.V."/>
            <person name="Faircloth B.C."/>
            <person name="Fujita M.K."/>
            <person name="Greenwold M.J."/>
            <person name="Hoffmann F.G."/>
            <person name="Howard J.M."/>
            <person name="Iguchi T."/>
            <person name="Janes D.E."/>
            <person name="Khan S.Y."/>
            <person name="Kohno S."/>
            <person name="de Koning A.J."/>
            <person name="Lance S.L."/>
            <person name="McCarthy F.M."/>
            <person name="McCormack J.E."/>
            <person name="Merchant M.E."/>
            <person name="Peterson D.G."/>
            <person name="Pollock D.D."/>
            <person name="Pourmand N."/>
            <person name="Raney B.J."/>
            <person name="Roessler K.A."/>
            <person name="Sanford J.R."/>
            <person name="Sawyer R.H."/>
            <person name="Schmidt C.J."/>
            <person name="Triplett E.W."/>
            <person name="Tuberville T.D."/>
            <person name="Venegas-Anaya M."/>
            <person name="Howard J.T."/>
            <person name="Jarvis E.D."/>
            <person name="Guillette L.J.Jr."/>
            <person name="Glenn T.C."/>
            <person name="Green R.E."/>
            <person name="Ray D.A."/>
        </authorList>
    </citation>
    <scope>NUCLEOTIDE SEQUENCE [LARGE SCALE GENOMIC DNA]</scope>
    <source>
        <strain evidence="13">KSC_2009_1</strain>
    </source>
</reference>
<keyword evidence="5" id="KW-0863">Zinc-finger</keyword>
<dbReference type="STRING" id="8496.A0A151MRB6"/>
<keyword evidence="9" id="KW-0539">Nucleus</keyword>
<evidence type="ECO:0000256" key="3">
    <source>
        <dbReference type="ARBA" id="ARBA00022491"/>
    </source>
</evidence>
<keyword evidence="6" id="KW-0862">Zinc</keyword>
<evidence type="ECO:0000256" key="1">
    <source>
        <dbReference type="ARBA" id="ARBA00004123"/>
    </source>
</evidence>
<dbReference type="AlphaFoldDB" id="A0A151MRB6"/>
<gene>
    <name evidence="13" type="primary">ASXL2-1</name>
    <name evidence="13" type="ORF">Y1Q_0008892</name>
</gene>
<feature type="compositionally biased region" description="Low complexity" evidence="10">
    <location>
        <begin position="241"/>
        <end position="255"/>
    </location>
</feature>
<evidence type="ECO:0000313" key="13">
    <source>
        <dbReference type="EMBL" id="KYO27075.1"/>
    </source>
</evidence>
<evidence type="ECO:0000256" key="5">
    <source>
        <dbReference type="ARBA" id="ARBA00022771"/>
    </source>
</evidence>
<organism evidence="13 14">
    <name type="scientific">Alligator mississippiensis</name>
    <name type="common">American alligator</name>
    <dbReference type="NCBI Taxonomy" id="8496"/>
    <lineage>
        <taxon>Eukaryota</taxon>
        <taxon>Metazoa</taxon>
        <taxon>Chordata</taxon>
        <taxon>Craniata</taxon>
        <taxon>Vertebrata</taxon>
        <taxon>Euteleostomi</taxon>
        <taxon>Archelosauria</taxon>
        <taxon>Archosauria</taxon>
        <taxon>Crocodylia</taxon>
        <taxon>Alligatoridae</taxon>
        <taxon>Alligatorinae</taxon>
        <taxon>Alligator</taxon>
    </lineage>
</organism>
<comment type="subcellular location">
    <subcellularLocation>
        <location evidence="1">Nucleus</location>
    </subcellularLocation>
</comment>
<comment type="caution">
    <text evidence="13">The sequence shown here is derived from an EMBL/GenBank/DDBJ whole genome shotgun (WGS) entry which is preliminary data.</text>
</comment>
<feature type="compositionally biased region" description="Polar residues" evidence="10">
    <location>
        <begin position="556"/>
        <end position="571"/>
    </location>
</feature>
<dbReference type="eggNOG" id="ENOG502QWPH">
    <property type="taxonomic scope" value="Eukaryota"/>
</dbReference>
<proteinExistence type="inferred from homology"/>
<dbReference type="GO" id="GO:0003682">
    <property type="term" value="F:chromatin binding"/>
    <property type="evidence" value="ECO:0007669"/>
    <property type="project" value="TreeGrafter"/>
</dbReference>
<dbReference type="Pfam" id="PF13919">
    <property type="entry name" value="ASXH"/>
    <property type="match status" value="1"/>
</dbReference>
<dbReference type="InterPro" id="IPR028020">
    <property type="entry name" value="ASX_DEUBAD_dom"/>
</dbReference>
<feature type="region of interest" description="Disordered" evidence="10">
    <location>
        <begin position="106"/>
        <end position="210"/>
    </location>
</feature>
<evidence type="ECO:0000256" key="7">
    <source>
        <dbReference type="ARBA" id="ARBA00023015"/>
    </source>
</evidence>
<dbReference type="InterPro" id="IPR007759">
    <property type="entry name" value="Asxl_HARE-HTH"/>
</dbReference>
<evidence type="ECO:0000256" key="10">
    <source>
        <dbReference type="SAM" id="MobiDB-lite"/>
    </source>
</evidence>
<dbReference type="EMBL" id="AKHW03005400">
    <property type="protein sequence ID" value="KYO27075.1"/>
    <property type="molecule type" value="Genomic_DNA"/>
</dbReference>
<feature type="region of interest" description="Disordered" evidence="10">
    <location>
        <begin position="222"/>
        <end position="281"/>
    </location>
</feature>
<keyword evidence="8" id="KW-0804">Transcription</keyword>
<dbReference type="Pfam" id="PF05066">
    <property type="entry name" value="HARE-HTH"/>
    <property type="match status" value="1"/>
</dbReference>
<evidence type="ECO:0000259" key="12">
    <source>
        <dbReference type="PROSITE" id="PS51916"/>
    </source>
</evidence>
<dbReference type="GO" id="GO:0008270">
    <property type="term" value="F:zinc ion binding"/>
    <property type="evidence" value="ECO:0007669"/>
    <property type="project" value="UniProtKB-KW"/>
</dbReference>
<feature type="compositionally biased region" description="Acidic residues" evidence="10">
    <location>
        <begin position="873"/>
        <end position="884"/>
    </location>
</feature>
<evidence type="ECO:0000313" key="14">
    <source>
        <dbReference type="Proteomes" id="UP000050525"/>
    </source>
</evidence>
<evidence type="ECO:0000256" key="8">
    <source>
        <dbReference type="ARBA" id="ARBA00023163"/>
    </source>
</evidence>
<feature type="compositionally biased region" description="Basic and acidic residues" evidence="10">
    <location>
        <begin position="494"/>
        <end position="512"/>
    </location>
</feature>
<comment type="similarity">
    <text evidence="2">Belongs to the Asx family.</text>
</comment>
<dbReference type="InterPro" id="IPR026905">
    <property type="entry name" value="ASX-like_PHD"/>
</dbReference>
<sequence>MNCQQGLQITSLPSHVHEEIAKGVGSYLKLKFHPEVLEKYPNTPMSHKEILQVIQKEGLKEISGTSPLACLNAMLHTNSRGEEGIFYKVPGRMGVYTLKKDVPDGLKELSDGSEESSDAQSDSQSSENSSSGSSSSDGGNNKDGKKSRWKRKVSSRLSQASASQSGCPSPSIQAGKVISPSQKHSKKALKQALKQQQQKQQQCRAGMPVSSKQHILLKAVKAAGDSTPAKSGWEGKQADRQSSSPQNSTSSSSPSVKADNSLPSLGKKPFQRSDRLHPRQLKRTKCAEIDVETPDSILVNTNLRALINKHTFSVLPTDCQQRLLLLLPEVDRQVGADGLMKLSGSALNNEFFTSAAQGWKERLSEGEFTPEMQLRIRQEIEKEKKVELWKERFFESYYGQSSGLSPEESKRLTAHAGTADARDRNPPAEQPKCVAVPEAPPKEEMTPPAEPKAQAVLVPAPAVTKGGEEKREDLQPITPKPAESFGSLTSRAAKLSDQKLSRPLKGAEESMQEKPQTATSLKPAEERQLAASTEPAVKEATSTSALTPRKPKSPGASETGTGVASEVTAQETPEKEPPATEQMEVNVESLKRKPESPEEAPISPEKKPRIVENCQAQHPFRIRMQPFPATGERSQEQRVPPLRIPVSRISPMPFPAGQLLQGKDVPMEQILPKPLTKAEMKTIPLAPSDKGPALSGSTTGTAGNGSGGESGEKPPHLAVHHLGKIFCQGRQLFHIPRTIQLFSGKDLRNTSIDQHQCQEALDKATQEQILQTLIKRVQRQNLLSVLQPSQVGLTHSGFQVDNSSTSQRFMLGFMGRRTSKPAMSGHYLLNISTYGRGSDSCRRGLSMHAENRLCPNSPADGAKPEFGEREAGSSDEGDADDESTGDEHERITVKEEPLASQVPGPCGREQVSHSVKAPSDYREPIRKNVKMEVVVPPQAAASKESVHLFPGNQALKNTALARDLIQVAQEQVTQAMRGKMHGGPELYSTSRPSAEAARPPHSHPSKPRGNATAQLIGPSYSGTINVSTAPDVNQGSLMTGLSECNQLSSSMGNVMSFSVTVTTIPSSQAVNSGSHNQSIPVQAFGEDSSMEDTPSKCYCRLKAMIMCKGCGAFCHDDCIGPSKLCVSCLVVRRDLIGIEVYGNI</sequence>
<keyword evidence="4" id="KW-0479">Metal-binding</keyword>
<dbReference type="Pfam" id="PF13922">
    <property type="entry name" value="PHD_3"/>
    <property type="match status" value="1"/>
</dbReference>
<evidence type="ECO:0000256" key="9">
    <source>
        <dbReference type="ARBA" id="ARBA00023242"/>
    </source>
</evidence>
<feature type="domain" description="HTH HARE-type" evidence="11">
    <location>
        <begin position="27"/>
        <end position="101"/>
    </location>
</feature>
<dbReference type="GO" id="GO:0009887">
    <property type="term" value="P:animal organ morphogenesis"/>
    <property type="evidence" value="ECO:0007669"/>
    <property type="project" value="TreeGrafter"/>
</dbReference>
<keyword evidence="14" id="KW-1185">Reference proteome</keyword>
<feature type="compositionally biased region" description="Basic and acidic residues" evidence="10">
    <location>
        <begin position="885"/>
        <end position="897"/>
    </location>
</feature>
<dbReference type="InterPro" id="IPR024811">
    <property type="entry name" value="ASX/ASX-like"/>
</dbReference>
<dbReference type="InterPro" id="IPR044867">
    <property type="entry name" value="DEUBAD_dom"/>
</dbReference>
<evidence type="ECO:0000256" key="6">
    <source>
        <dbReference type="ARBA" id="ARBA00022833"/>
    </source>
</evidence>
<dbReference type="PROSITE" id="PS51916">
    <property type="entry name" value="DEUBAD"/>
    <property type="match status" value="1"/>
</dbReference>
<feature type="compositionally biased region" description="Low complexity" evidence="10">
    <location>
        <begin position="155"/>
        <end position="165"/>
    </location>
</feature>
<dbReference type="GO" id="GO:0003677">
    <property type="term" value="F:DNA binding"/>
    <property type="evidence" value="ECO:0007669"/>
    <property type="project" value="InterPro"/>
</dbReference>
<evidence type="ECO:0000256" key="4">
    <source>
        <dbReference type="ARBA" id="ARBA00022723"/>
    </source>
</evidence>
<feature type="compositionally biased region" description="Basic and acidic residues" evidence="10">
    <location>
        <begin position="862"/>
        <end position="872"/>
    </location>
</feature>
<keyword evidence="7" id="KW-0805">Transcription regulation</keyword>
<feature type="compositionally biased region" description="Low complexity" evidence="10">
    <location>
        <begin position="190"/>
        <end position="202"/>
    </location>
</feature>
<dbReference type="GO" id="GO:0035517">
    <property type="term" value="C:PR-DUB complex"/>
    <property type="evidence" value="ECO:0007669"/>
    <property type="project" value="TreeGrafter"/>
</dbReference>
<accession>A0A151MRB6</accession>
<dbReference type="GO" id="GO:0045944">
    <property type="term" value="P:positive regulation of transcription by RNA polymerase II"/>
    <property type="evidence" value="ECO:0007669"/>
    <property type="project" value="TreeGrafter"/>
</dbReference>
<dbReference type="PROSITE" id="PS51913">
    <property type="entry name" value="HTH_HARE"/>
    <property type="match status" value="1"/>
</dbReference>
<feature type="domain" description="DEUBAD" evidence="12">
    <location>
        <begin position="294"/>
        <end position="403"/>
    </location>
</feature>
<dbReference type="PANTHER" id="PTHR13578">
    <property type="entry name" value="ADDITIONAL SEX COMBS LIKE PROTEIN ASXL"/>
    <property type="match status" value="1"/>
</dbReference>
<feature type="region of interest" description="Disordered" evidence="10">
    <location>
        <begin position="686"/>
        <end position="714"/>
    </location>
</feature>
<evidence type="ECO:0000256" key="2">
    <source>
        <dbReference type="ARBA" id="ARBA00006391"/>
    </source>
</evidence>
<name>A0A151MRB6_ALLMI</name>
<feature type="region of interest" description="Disordered" evidence="10">
    <location>
        <begin position="851"/>
        <end position="922"/>
    </location>
</feature>
<feature type="region of interest" description="Disordered" evidence="10">
    <location>
        <begin position="980"/>
        <end position="1014"/>
    </location>
</feature>
<protein>
    <submittedName>
        <fullName evidence="13">Polycomb group protein ASXL2 isoform B</fullName>
    </submittedName>
</protein>
<dbReference type="PANTHER" id="PTHR13578:SF11">
    <property type="entry name" value="POLYCOMB GROUP PROTEIN ASXL2-RELATED"/>
    <property type="match status" value="1"/>
</dbReference>